<dbReference type="PROSITE" id="PS50053">
    <property type="entry name" value="UBIQUITIN_2"/>
    <property type="match status" value="1"/>
</dbReference>
<feature type="domain" description="Ubiquitin-like" evidence="3">
    <location>
        <begin position="230"/>
        <end position="291"/>
    </location>
</feature>
<dbReference type="CTD" id="42748"/>
<dbReference type="PANTHER" id="PTHR47187">
    <property type="entry name" value="NFATC2-INTERACTING PROTEIN"/>
    <property type="match status" value="1"/>
</dbReference>
<proteinExistence type="predicted"/>
<evidence type="ECO:0000256" key="1">
    <source>
        <dbReference type="ARBA" id="ARBA00004123"/>
    </source>
</evidence>
<dbReference type="SUPFAM" id="SSF54236">
    <property type="entry name" value="Ubiquitin-like"/>
    <property type="match status" value="2"/>
</dbReference>
<dbReference type="Pfam" id="PF11976">
    <property type="entry name" value="Rad60-SLD"/>
    <property type="match status" value="1"/>
</dbReference>
<dbReference type="GO" id="GO:0045944">
    <property type="term" value="P:positive regulation of transcription by RNA polymerase II"/>
    <property type="evidence" value="ECO:0007669"/>
    <property type="project" value="TreeGrafter"/>
</dbReference>
<dbReference type="Gene3D" id="3.10.20.90">
    <property type="entry name" value="Phosphatidylinositol 3-kinase Catalytic Subunit, Chain A, domain 1"/>
    <property type="match status" value="2"/>
</dbReference>
<dbReference type="InterPro" id="IPR022617">
    <property type="entry name" value="Rad60/SUMO-like_dom"/>
</dbReference>
<reference evidence="5" key="1">
    <citation type="submission" date="2025-08" db="UniProtKB">
        <authorList>
            <consortium name="RefSeq"/>
        </authorList>
    </citation>
    <scope>IDENTIFICATION</scope>
    <source>
        <tissue evidence="5">Whole body</tissue>
    </source>
</reference>
<dbReference type="CDD" id="cd01763">
    <property type="entry name" value="Ubl_SUMO_like"/>
    <property type="match status" value="1"/>
</dbReference>
<dbReference type="GeneID" id="108631727"/>
<keyword evidence="4" id="KW-1185">Reference proteome</keyword>
<dbReference type="InterPro" id="IPR052324">
    <property type="entry name" value="NFATC2-Int_DNA_Repair"/>
</dbReference>
<gene>
    <name evidence="5" type="primary">LOC108631727</name>
</gene>
<organism evidence="4 5">
    <name type="scientific">Ceratina calcarata</name>
    <dbReference type="NCBI Taxonomy" id="156304"/>
    <lineage>
        <taxon>Eukaryota</taxon>
        <taxon>Metazoa</taxon>
        <taxon>Ecdysozoa</taxon>
        <taxon>Arthropoda</taxon>
        <taxon>Hexapoda</taxon>
        <taxon>Insecta</taxon>
        <taxon>Pterygota</taxon>
        <taxon>Neoptera</taxon>
        <taxon>Endopterygota</taxon>
        <taxon>Hymenoptera</taxon>
        <taxon>Apocrita</taxon>
        <taxon>Aculeata</taxon>
        <taxon>Apoidea</taxon>
        <taxon>Anthophila</taxon>
        <taxon>Apidae</taxon>
        <taxon>Ceratina</taxon>
        <taxon>Zadontomerus</taxon>
    </lineage>
</organism>
<evidence type="ECO:0000313" key="4">
    <source>
        <dbReference type="Proteomes" id="UP000694925"/>
    </source>
</evidence>
<protein>
    <submittedName>
        <fullName evidence="5">Uncharacterized protein CG4449</fullName>
    </submittedName>
</protein>
<name>A0AAJ7JF65_9HYME</name>
<evidence type="ECO:0000313" key="5">
    <source>
        <dbReference type="RefSeq" id="XP_017891358.1"/>
    </source>
</evidence>
<dbReference type="InterPro" id="IPR000626">
    <property type="entry name" value="Ubiquitin-like_dom"/>
</dbReference>
<keyword evidence="2" id="KW-0539">Nucleus</keyword>
<evidence type="ECO:0000259" key="3">
    <source>
        <dbReference type="PROSITE" id="PS50053"/>
    </source>
</evidence>
<evidence type="ECO:0000256" key="2">
    <source>
        <dbReference type="ARBA" id="ARBA00023242"/>
    </source>
</evidence>
<dbReference type="GO" id="GO:0005634">
    <property type="term" value="C:nucleus"/>
    <property type="evidence" value="ECO:0007669"/>
    <property type="project" value="UniProtKB-SubCell"/>
</dbReference>
<comment type="subcellular location">
    <subcellularLocation>
        <location evidence="1">Nucleus</location>
    </subcellularLocation>
</comment>
<dbReference type="AlphaFoldDB" id="A0AAJ7JF65"/>
<dbReference type="Proteomes" id="UP000694925">
    <property type="component" value="Unplaced"/>
</dbReference>
<dbReference type="RefSeq" id="XP_017891358.1">
    <property type="nucleotide sequence ID" value="XM_018035869.2"/>
</dbReference>
<dbReference type="InterPro" id="IPR029071">
    <property type="entry name" value="Ubiquitin-like_domsf"/>
</dbReference>
<dbReference type="PANTHER" id="PTHR47187:SF1">
    <property type="entry name" value="NFATC2-INTERACTING PROTEIN"/>
    <property type="match status" value="1"/>
</dbReference>
<accession>A0AAJ7JF65</accession>
<dbReference type="KEGG" id="ccal:108631727"/>
<sequence>MTSITIESSSSEDEDRIYPNPVARLKALRQERLLPQTNNNIGDKEIKETIERAPTETIETIELIETQKDQQDIAELITGVAMRTYALRSRKKIWRNNSQELDSDVEIVSAEDPQLDCSLTRENSMNKSFNEDENYEMSIKVLWRSKYVHYISICRNEECRKIFEHFATIERVPADDIIITNKSKTIKKNDTPASIGLSIIDILEGGIVKKTGTDSQNGAEEDIDEDTCVIKIQTGAKKKLNIRVKRDETFKSLLEKCSQELEVEELKIKLYFDGELISPTDTPDSLDIEDEACFDIRLPSQ</sequence>